<proteinExistence type="predicted"/>
<dbReference type="RefSeq" id="WP_344732925.1">
    <property type="nucleotide sequence ID" value="NZ_BAAAZH010000012.1"/>
</dbReference>
<feature type="transmembrane region" description="Helical" evidence="6">
    <location>
        <begin position="260"/>
        <end position="282"/>
    </location>
</feature>
<evidence type="ECO:0000256" key="1">
    <source>
        <dbReference type="ARBA" id="ARBA00004651"/>
    </source>
</evidence>
<evidence type="ECO:0000256" key="6">
    <source>
        <dbReference type="SAM" id="Phobius"/>
    </source>
</evidence>
<feature type="transmembrane region" description="Helical" evidence="6">
    <location>
        <begin position="381"/>
        <end position="398"/>
    </location>
</feature>
<dbReference type="CDD" id="cd17474">
    <property type="entry name" value="MFS_YfmO_like"/>
    <property type="match status" value="1"/>
</dbReference>
<reference evidence="9" key="1">
    <citation type="journal article" date="2019" name="Int. J. Syst. Evol. Microbiol.">
        <title>The Global Catalogue of Microorganisms (GCM) 10K type strain sequencing project: providing services to taxonomists for standard genome sequencing and annotation.</title>
        <authorList>
            <consortium name="The Broad Institute Genomics Platform"/>
            <consortium name="The Broad Institute Genome Sequencing Center for Infectious Disease"/>
            <person name="Wu L."/>
            <person name="Ma J."/>
        </authorList>
    </citation>
    <scope>NUCLEOTIDE SEQUENCE [LARGE SCALE GENOMIC DNA]</scope>
    <source>
        <strain evidence="9">JCM 16703</strain>
    </source>
</reference>
<feature type="region of interest" description="Disordered" evidence="5">
    <location>
        <begin position="1"/>
        <end position="21"/>
    </location>
</feature>
<accession>A0ABP7XIZ3</accession>
<feature type="transmembrane region" description="Helical" evidence="6">
    <location>
        <begin position="31"/>
        <end position="49"/>
    </location>
</feature>
<feature type="transmembrane region" description="Helical" evidence="6">
    <location>
        <begin position="183"/>
        <end position="205"/>
    </location>
</feature>
<feature type="transmembrane region" description="Helical" evidence="6">
    <location>
        <begin position="315"/>
        <end position="339"/>
    </location>
</feature>
<name>A0ABP7XIZ3_9ACTN</name>
<dbReference type="InterPro" id="IPR053200">
    <property type="entry name" value="YfmO-like"/>
</dbReference>
<protein>
    <submittedName>
        <fullName evidence="8">MFS transporter</fullName>
    </submittedName>
</protein>
<dbReference type="InterPro" id="IPR020846">
    <property type="entry name" value="MFS_dom"/>
</dbReference>
<feature type="domain" description="Major facilitator superfamily (MFS) profile" evidence="7">
    <location>
        <begin position="31"/>
        <end position="403"/>
    </location>
</feature>
<feature type="transmembrane region" description="Helical" evidence="6">
    <location>
        <begin position="97"/>
        <end position="114"/>
    </location>
</feature>
<dbReference type="Proteomes" id="UP001501495">
    <property type="component" value="Unassembled WGS sequence"/>
</dbReference>
<feature type="transmembrane region" description="Helical" evidence="6">
    <location>
        <begin position="126"/>
        <end position="147"/>
    </location>
</feature>
<keyword evidence="3 6" id="KW-1133">Transmembrane helix</keyword>
<dbReference type="Pfam" id="PF07690">
    <property type="entry name" value="MFS_1"/>
    <property type="match status" value="2"/>
</dbReference>
<dbReference type="EMBL" id="BAAAZH010000012">
    <property type="protein sequence ID" value="GAA4117072.1"/>
    <property type="molecule type" value="Genomic_DNA"/>
</dbReference>
<comment type="caution">
    <text evidence="8">The sequence shown here is derived from an EMBL/GenBank/DDBJ whole genome shotgun (WGS) entry which is preliminary data.</text>
</comment>
<keyword evidence="4 6" id="KW-0472">Membrane</keyword>
<evidence type="ECO:0000256" key="2">
    <source>
        <dbReference type="ARBA" id="ARBA00022692"/>
    </source>
</evidence>
<evidence type="ECO:0000256" key="3">
    <source>
        <dbReference type="ARBA" id="ARBA00022989"/>
    </source>
</evidence>
<dbReference type="PANTHER" id="PTHR43683">
    <property type="entry name" value="MULTIDRUG EFFLUX PROTEIN YFMO"/>
    <property type="match status" value="1"/>
</dbReference>
<dbReference type="InterPro" id="IPR036259">
    <property type="entry name" value="MFS_trans_sf"/>
</dbReference>
<dbReference type="PANTHER" id="PTHR43683:SF1">
    <property type="entry name" value="MULTIDRUG EFFLUX PROTEIN YFMO"/>
    <property type="match status" value="1"/>
</dbReference>
<comment type="subcellular location">
    <subcellularLocation>
        <location evidence="1">Cell membrane</location>
        <topology evidence="1">Multi-pass membrane protein</topology>
    </subcellularLocation>
</comment>
<dbReference type="PROSITE" id="PS50850">
    <property type="entry name" value="MFS"/>
    <property type="match status" value="1"/>
</dbReference>
<evidence type="ECO:0000256" key="4">
    <source>
        <dbReference type="ARBA" id="ARBA00023136"/>
    </source>
</evidence>
<feature type="transmembrane region" description="Helical" evidence="6">
    <location>
        <begin position="69"/>
        <end position="90"/>
    </location>
</feature>
<feature type="transmembrane region" description="Helical" evidence="6">
    <location>
        <begin position="154"/>
        <end position="177"/>
    </location>
</feature>
<dbReference type="PRINTS" id="PR01035">
    <property type="entry name" value="TCRTETA"/>
</dbReference>
<keyword evidence="9" id="KW-1185">Reference proteome</keyword>
<evidence type="ECO:0000313" key="8">
    <source>
        <dbReference type="EMBL" id="GAA4117072.1"/>
    </source>
</evidence>
<gene>
    <name evidence="8" type="ORF">GCM10022215_17320</name>
</gene>
<feature type="compositionally biased region" description="Low complexity" evidence="5">
    <location>
        <begin position="1"/>
        <end position="14"/>
    </location>
</feature>
<dbReference type="InterPro" id="IPR001958">
    <property type="entry name" value="Tet-R_TetA/multi-R_MdtG-like"/>
</dbReference>
<evidence type="ECO:0000313" key="9">
    <source>
        <dbReference type="Proteomes" id="UP001501495"/>
    </source>
</evidence>
<sequence length="425" mass="43442">MSTPATTSATGTAADRPSTDQPASFFAQPRAVWAVAFACVIAFMGIGLVDPILKDIAAQLDATPSQVSLMFTSYMAIMGIAMLVTGVVSSRIGPKRTLLAGLAIIIVFAALAGSSDTVGQIVGFRAGWGLGNALFVATALSTIVSAAKGSTAQAIILFEAALGIGIASGPLVGGLLGEQSWRAPFFGVSCLMVIALVATTFLLPATPPSGRRTSLADPFRALRHRALLLVGVTATFYNIGFFTVLAAGPFALPEASILQIGWVFFAWGLLLAVTSVFAAPVVQRAIGTVPAIITMLALFAADLAVMALFTEHTAVIVIGIIVTGAFIGVNNTLITEAVMGAAPVERPIASAAYSFLRFTGGAVGPYAALKLGENVSPHAPFWFGAAAVIVGAAILTLGRRTVAGRTPHAEVGSRAEAEAVLVGDA</sequence>
<evidence type="ECO:0000256" key="5">
    <source>
        <dbReference type="SAM" id="MobiDB-lite"/>
    </source>
</evidence>
<keyword evidence="2 6" id="KW-0812">Transmembrane</keyword>
<dbReference type="InterPro" id="IPR011701">
    <property type="entry name" value="MFS"/>
</dbReference>
<feature type="transmembrane region" description="Helical" evidence="6">
    <location>
        <begin position="289"/>
        <end position="309"/>
    </location>
</feature>
<dbReference type="Gene3D" id="1.20.1250.20">
    <property type="entry name" value="MFS general substrate transporter like domains"/>
    <property type="match status" value="1"/>
</dbReference>
<dbReference type="SUPFAM" id="SSF103473">
    <property type="entry name" value="MFS general substrate transporter"/>
    <property type="match status" value="1"/>
</dbReference>
<feature type="transmembrane region" description="Helical" evidence="6">
    <location>
        <begin position="351"/>
        <end position="369"/>
    </location>
</feature>
<feature type="transmembrane region" description="Helical" evidence="6">
    <location>
        <begin position="226"/>
        <end position="248"/>
    </location>
</feature>
<organism evidence="8 9">
    <name type="scientific">Nocardioides fonticola</name>
    <dbReference type="NCBI Taxonomy" id="450363"/>
    <lineage>
        <taxon>Bacteria</taxon>
        <taxon>Bacillati</taxon>
        <taxon>Actinomycetota</taxon>
        <taxon>Actinomycetes</taxon>
        <taxon>Propionibacteriales</taxon>
        <taxon>Nocardioidaceae</taxon>
        <taxon>Nocardioides</taxon>
    </lineage>
</organism>
<evidence type="ECO:0000259" key="7">
    <source>
        <dbReference type="PROSITE" id="PS50850"/>
    </source>
</evidence>